<dbReference type="AlphaFoldDB" id="A0A369TDP4"/>
<dbReference type="Proteomes" id="UP000253941">
    <property type="component" value="Unassembled WGS sequence"/>
</dbReference>
<evidence type="ECO:0000256" key="1">
    <source>
        <dbReference type="SAM" id="Phobius"/>
    </source>
</evidence>
<dbReference type="EMBL" id="QPMH01000006">
    <property type="protein sequence ID" value="RDD62287.1"/>
    <property type="molecule type" value="Genomic_DNA"/>
</dbReference>
<comment type="caution">
    <text evidence="2">The sequence shown here is derived from an EMBL/GenBank/DDBJ whole genome shotgun (WGS) entry which is preliminary data.</text>
</comment>
<evidence type="ECO:0000313" key="2">
    <source>
        <dbReference type="EMBL" id="RDD62287.1"/>
    </source>
</evidence>
<accession>A0A369TDP4</accession>
<keyword evidence="1" id="KW-0472">Membrane</keyword>
<proteinExistence type="predicted"/>
<feature type="transmembrane region" description="Helical" evidence="1">
    <location>
        <begin position="32"/>
        <end position="54"/>
    </location>
</feature>
<keyword evidence="1" id="KW-1133">Transmembrane helix</keyword>
<dbReference type="RefSeq" id="WP_147274856.1">
    <property type="nucleotide sequence ID" value="NZ_QPMH01000006.1"/>
</dbReference>
<keyword evidence="3" id="KW-1185">Reference proteome</keyword>
<gene>
    <name evidence="2" type="ORF">DRB17_08635</name>
</gene>
<evidence type="ECO:0000313" key="3">
    <source>
        <dbReference type="Proteomes" id="UP000253941"/>
    </source>
</evidence>
<protein>
    <submittedName>
        <fullName evidence="2">Uncharacterized protein</fullName>
    </submittedName>
</protein>
<organism evidence="2 3">
    <name type="scientific">Ferruginivarius sediminum</name>
    <dbReference type="NCBI Taxonomy" id="2661937"/>
    <lineage>
        <taxon>Bacteria</taxon>
        <taxon>Pseudomonadati</taxon>
        <taxon>Pseudomonadota</taxon>
        <taxon>Alphaproteobacteria</taxon>
        <taxon>Rhodospirillales</taxon>
        <taxon>Rhodospirillaceae</taxon>
        <taxon>Ferruginivarius</taxon>
    </lineage>
</organism>
<name>A0A369TDP4_9PROT</name>
<reference evidence="2 3" key="1">
    <citation type="submission" date="2018-07" db="EMBL/GenBank/DDBJ databases">
        <title>Venubactetium sediminum gen. nov., sp. nov., isolated from a marine solar saltern.</title>
        <authorList>
            <person name="Wang S."/>
        </authorList>
    </citation>
    <scope>NUCLEOTIDE SEQUENCE [LARGE SCALE GENOMIC DNA]</scope>
    <source>
        <strain evidence="2 3">WD2A32</strain>
    </source>
</reference>
<keyword evidence="1" id="KW-0812">Transmembrane</keyword>
<sequence>MSWRILTIGGFCCSMIGALAGAGLASWLAPDAAVLVSGATVGAVAGSAIGWHIVGRTGFGAGSTPRDVVS</sequence>